<gene>
    <name evidence="1" type="ORF">E3A20_05630</name>
</gene>
<dbReference type="Proteomes" id="UP000321083">
    <property type="component" value="Unassembled WGS sequence"/>
</dbReference>
<keyword evidence="2" id="KW-1185">Reference proteome</keyword>
<reference evidence="1 2" key="1">
    <citation type="submission" date="2019-08" db="EMBL/GenBank/DDBJ databases">
        <title>100 year-old enigma solved: identification of Planctomyces bekefii, the type genus and species of the phylum Planctomycetes.</title>
        <authorList>
            <person name="Svetlana D.N."/>
            <person name="Overmann J."/>
        </authorList>
    </citation>
    <scope>NUCLEOTIDE SEQUENCE [LARGE SCALE GENOMIC DNA]</scope>
    <source>
        <strain evidence="1">Phe10_nw2017</strain>
    </source>
</reference>
<proteinExistence type="predicted"/>
<accession>A0A5C6MAG0</accession>
<protein>
    <submittedName>
        <fullName evidence="1">Uncharacterized protein</fullName>
    </submittedName>
</protein>
<comment type="caution">
    <text evidence="1">The sequence shown here is derived from an EMBL/GenBank/DDBJ whole genome shotgun (WGS) entry which is preliminary data.</text>
</comment>
<sequence length="182" mass="19916">MGFWGRLLRLRLGQNAGSGLTEQLHASGTAKSRNRSSVFFPAQSLQAPQLLPPASVAETVVGPVGADGSRIRSTLSVVARREAQQRARDNERRRLREIRRTDRLTRDITYLGRGVSGWLNERVSDVAKLQSAGLPVLSGPADVAKALGISLQSLRGLAFHAEVTRLTSHRKKTLHLKPELLV</sequence>
<dbReference type="AlphaFoldDB" id="A0A5C6MAG0"/>
<name>A0A5C6MAG0_9PLAN</name>
<evidence type="ECO:0000313" key="2">
    <source>
        <dbReference type="Proteomes" id="UP000321083"/>
    </source>
</evidence>
<organism evidence="1 2">
    <name type="scientific">Planctomyces bekefii</name>
    <dbReference type="NCBI Taxonomy" id="1653850"/>
    <lineage>
        <taxon>Bacteria</taxon>
        <taxon>Pseudomonadati</taxon>
        <taxon>Planctomycetota</taxon>
        <taxon>Planctomycetia</taxon>
        <taxon>Planctomycetales</taxon>
        <taxon>Planctomycetaceae</taxon>
        <taxon>Planctomyces</taxon>
    </lineage>
</organism>
<evidence type="ECO:0000313" key="1">
    <source>
        <dbReference type="EMBL" id="TWW11022.1"/>
    </source>
</evidence>
<reference evidence="1 2" key="2">
    <citation type="submission" date="2019-08" db="EMBL/GenBank/DDBJ databases">
        <authorList>
            <person name="Henke P."/>
        </authorList>
    </citation>
    <scope>NUCLEOTIDE SEQUENCE [LARGE SCALE GENOMIC DNA]</scope>
    <source>
        <strain evidence="1">Phe10_nw2017</strain>
    </source>
</reference>
<dbReference type="EMBL" id="SRHE01000071">
    <property type="protein sequence ID" value="TWW11022.1"/>
    <property type="molecule type" value="Genomic_DNA"/>
</dbReference>